<keyword evidence="8" id="KW-0804">Transcription</keyword>
<feature type="domain" description="C2H2-type" evidence="12">
    <location>
        <begin position="196"/>
        <end position="223"/>
    </location>
</feature>
<reference evidence="13 14" key="1">
    <citation type="journal article" date="2017" name="Gigascience">
        <title>Genome sequence of the small brown planthopper, Laodelphax striatellus.</title>
        <authorList>
            <person name="Zhu J."/>
            <person name="Jiang F."/>
            <person name="Wang X."/>
            <person name="Yang P."/>
            <person name="Bao Y."/>
            <person name="Zhao W."/>
            <person name="Wang W."/>
            <person name="Lu H."/>
            <person name="Wang Q."/>
            <person name="Cui N."/>
            <person name="Li J."/>
            <person name="Chen X."/>
            <person name="Luo L."/>
            <person name="Yu J."/>
            <person name="Kang L."/>
            <person name="Cui F."/>
        </authorList>
    </citation>
    <scope>NUCLEOTIDE SEQUENCE [LARGE SCALE GENOMIC DNA]</scope>
    <source>
        <strain evidence="13">Lst14</strain>
    </source>
</reference>
<dbReference type="GO" id="GO:0008270">
    <property type="term" value="F:zinc ion binding"/>
    <property type="evidence" value="ECO:0007669"/>
    <property type="project" value="UniProtKB-KW"/>
</dbReference>
<evidence type="ECO:0000256" key="3">
    <source>
        <dbReference type="ARBA" id="ARBA00022737"/>
    </source>
</evidence>
<keyword evidence="9" id="KW-0539">Nucleus</keyword>
<keyword evidence="5" id="KW-0862">Zinc</keyword>
<evidence type="ECO:0000256" key="8">
    <source>
        <dbReference type="ARBA" id="ARBA00023163"/>
    </source>
</evidence>
<feature type="domain" description="C2H2-type" evidence="12">
    <location>
        <begin position="83"/>
        <end position="110"/>
    </location>
</feature>
<dbReference type="STRING" id="195883.A0A482XPI1"/>
<evidence type="ECO:0000259" key="12">
    <source>
        <dbReference type="PROSITE" id="PS50157"/>
    </source>
</evidence>
<dbReference type="GO" id="GO:0005667">
    <property type="term" value="C:transcription regulator complex"/>
    <property type="evidence" value="ECO:0007669"/>
    <property type="project" value="TreeGrafter"/>
</dbReference>
<name>A0A482XPI1_LAOST</name>
<evidence type="ECO:0000256" key="10">
    <source>
        <dbReference type="PROSITE-ProRule" id="PRU00042"/>
    </source>
</evidence>
<sequence length="854" mass="97850">MEAVKSSVINKASPSNSCFGVSQFKKKLYRRHANNSDNGLGVGRIPVIKVEKKNEALPATKRCRKKFVLPEHIEEVTKDPPLYRCTICKRSFKEKLHSKYHEHCLTGKKPLICGVCDKGFITKSHLDYHLRIHTDTKPFECRYCQKKFAQKDKVKRHIRLTHFKERPHACTLCTKTFTSKQALQVHMNGHLRQRPFKCDLCPRSFSSNTVLQRHRLTHSAIRQFSCDACDKKFTLKSDLTIHQRVHSGIRPYQCTVEGCNKSFTLKTSYTRHLQTHSEIQDYECTICVLAFRRKDNLERHIRNFHPETMVEGRSQQIVSIVQPKNFLPRKSVSKGSSKKTFEHDINVEHSLGNIESGTDNNVLDKNRMNCDYPQVSDSNFVRSRIEEYQECSSRLESTSSRSVIVETVQNKLSKSLSSEGASVINDSSKENKLKTVENNFRKTSESILPYRTITPPAKLSENDRVNCVPTITKVTHIVHTTKTGIPNIETVITTRDVTKNKAKQSKEDERSENLVVEKPSRSKSVISYVPKSTAKTSKRSVECFRILKPSSDFVTTCSNLGVPSFSPASLSGGPSFDVFSARKQQMYNQGGSFANAFENLCQEILSEDTSRGATPSNNQKTRAESSEFNRVLLQQFNEPHNSKYYENNSETSRFSSNNCLQPYKNSGMVSDSCLLADNALDHNITDTLYEQQLNDNYSLHQMQNMERNADINNYVPHRDTCLESEQYFNYPNPNYSNYYNYQSTDNSFESFPVNERPRVSNFVQENNTNRLEGDTMEDHMNRLEDLRMDYRRFEDAYNRSNNVPPVTRSVIVDQPKPLVIPVNYGPRQVPLKKCLWTKSAFGNLLNDSSCAEVS</sequence>
<accession>A0A482XPI1</accession>
<feature type="compositionally biased region" description="Basic and acidic residues" evidence="11">
    <location>
        <begin position="499"/>
        <end position="512"/>
    </location>
</feature>
<feature type="region of interest" description="Disordered" evidence="11">
    <location>
        <begin position="499"/>
        <end position="519"/>
    </location>
</feature>
<dbReference type="GO" id="GO:0048598">
    <property type="term" value="P:embryonic morphogenesis"/>
    <property type="evidence" value="ECO:0007669"/>
    <property type="project" value="UniProtKB-ARBA"/>
</dbReference>
<dbReference type="OrthoDB" id="6077919at2759"/>
<dbReference type="FunFam" id="3.30.160.60:FF:000624">
    <property type="entry name" value="zinc finger protein 697"/>
    <property type="match status" value="1"/>
</dbReference>
<keyword evidence="6" id="KW-0805">Transcription regulation</keyword>
<evidence type="ECO:0000256" key="6">
    <source>
        <dbReference type="ARBA" id="ARBA00023015"/>
    </source>
</evidence>
<keyword evidence="7" id="KW-0238">DNA-binding</keyword>
<dbReference type="PROSITE" id="PS00028">
    <property type="entry name" value="ZINC_FINGER_C2H2_1"/>
    <property type="match status" value="7"/>
</dbReference>
<dbReference type="PANTHER" id="PTHR14003:SF19">
    <property type="entry name" value="YY2 TRANSCRIPTION FACTOR"/>
    <property type="match status" value="1"/>
</dbReference>
<evidence type="ECO:0000256" key="7">
    <source>
        <dbReference type="ARBA" id="ARBA00023125"/>
    </source>
</evidence>
<dbReference type="Proteomes" id="UP000291343">
    <property type="component" value="Unassembled WGS sequence"/>
</dbReference>
<dbReference type="FunFam" id="3.30.160.60:FF:000446">
    <property type="entry name" value="Zinc finger protein"/>
    <property type="match status" value="1"/>
</dbReference>
<evidence type="ECO:0000256" key="1">
    <source>
        <dbReference type="ARBA" id="ARBA00004123"/>
    </source>
</evidence>
<keyword evidence="14" id="KW-1185">Reference proteome</keyword>
<dbReference type="AlphaFoldDB" id="A0A482XPI1"/>
<dbReference type="FunFam" id="3.30.160.60:FF:000149">
    <property type="entry name" value="Zinc finger protein 569"/>
    <property type="match status" value="1"/>
</dbReference>
<evidence type="ECO:0000256" key="11">
    <source>
        <dbReference type="SAM" id="MobiDB-lite"/>
    </source>
</evidence>
<feature type="domain" description="C2H2-type" evidence="12">
    <location>
        <begin position="168"/>
        <end position="195"/>
    </location>
</feature>
<evidence type="ECO:0000256" key="4">
    <source>
        <dbReference type="ARBA" id="ARBA00022771"/>
    </source>
</evidence>
<keyword evidence="3" id="KW-0677">Repeat</keyword>
<evidence type="ECO:0000313" key="14">
    <source>
        <dbReference type="Proteomes" id="UP000291343"/>
    </source>
</evidence>
<dbReference type="InterPro" id="IPR013087">
    <property type="entry name" value="Znf_C2H2_type"/>
</dbReference>
<evidence type="ECO:0000256" key="9">
    <source>
        <dbReference type="ARBA" id="ARBA00023242"/>
    </source>
</evidence>
<dbReference type="GO" id="GO:0000785">
    <property type="term" value="C:chromatin"/>
    <property type="evidence" value="ECO:0007669"/>
    <property type="project" value="TreeGrafter"/>
</dbReference>
<dbReference type="Pfam" id="PF13894">
    <property type="entry name" value="zf-C2H2_4"/>
    <property type="match status" value="1"/>
</dbReference>
<feature type="domain" description="C2H2-type" evidence="12">
    <location>
        <begin position="282"/>
        <end position="305"/>
    </location>
</feature>
<dbReference type="PANTHER" id="PTHR14003">
    <property type="entry name" value="TRANSCRIPTIONAL REPRESSOR PROTEIN YY"/>
    <property type="match status" value="1"/>
</dbReference>
<comment type="subcellular location">
    <subcellularLocation>
        <location evidence="1">Nucleus</location>
    </subcellularLocation>
</comment>
<dbReference type="EMBL" id="QKKF02003048">
    <property type="protein sequence ID" value="RZF47853.1"/>
    <property type="molecule type" value="Genomic_DNA"/>
</dbReference>
<dbReference type="Pfam" id="PF00096">
    <property type="entry name" value="zf-C2H2"/>
    <property type="match status" value="6"/>
</dbReference>
<keyword evidence="4 10" id="KW-0863">Zinc-finger</keyword>
<organism evidence="13 14">
    <name type="scientific">Laodelphax striatellus</name>
    <name type="common">Small brown planthopper</name>
    <name type="synonym">Delphax striatella</name>
    <dbReference type="NCBI Taxonomy" id="195883"/>
    <lineage>
        <taxon>Eukaryota</taxon>
        <taxon>Metazoa</taxon>
        <taxon>Ecdysozoa</taxon>
        <taxon>Arthropoda</taxon>
        <taxon>Hexapoda</taxon>
        <taxon>Insecta</taxon>
        <taxon>Pterygota</taxon>
        <taxon>Neoptera</taxon>
        <taxon>Paraneoptera</taxon>
        <taxon>Hemiptera</taxon>
        <taxon>Auchenorrhyncha</taxon>
        <taxon>Fulgoroidea</taxon>
        <taxon>Delphacidae</taxon>
        <taxon>Criomorphinae</taxon>
        <taxon>Laodelphax</taxon>
    </lineage>
</organism>
<dbReference type="InParanoid" id="A0A482XPI1"/>
<feature type="domain" description="C2H2-type" evidence="12">
    <location>
        <begin position="252"/>
        <end position="281"/>
    </location>
</feature>
<dbReference type="GO" id="GO:0000981">
    <property type="term" value="F:DNA-binding transcription factor activity, RNA polymerase II-specific"/>
    <property type="evidence" value="ECO:0007669"/>
    <property type="project" value="TreeGrafter"/>
</dbReference>
<feature type="domain" description="C2H2-type" evidence="12">
    <location>
        <begin position="111"/>
        <end position="138"/>
    </location>
</feature>
<keyword evidence="2" id="KW-0479">Metal-binding</keyword>
<dbReference type="SMR" id="A0A482XPI1"/>
<evidence type="ECO:0000256" key="5">
    <source>
        <dbReference type="ARBA" id="ARBA00022833"/>
    </source>
</evidence>
<proteinExistence type="predicted"/>
<dbReference type="SMART" id="SM00355">
    <property type="entry name" value="ZnF_C2H2"/>
    <property type="match status" value="8"/>
</dbReference>
<evidence type="ECO:0000256" key="2">
    <source>
        <dbReference type="ARBA" id="ARBA00022723"/>
    </source>
</evidence>
<feature type="domain" description="C2H2-type" evidence="12">
    <location>
        <begin position="139"/>
        <end position="167"/>
    </location>
</feature>
<dbReference type="InterPro" id="IPR036236">
    <property type="entry name" value="Znf_C2H2_sf"/>
</dbReference>
<dbReference type="PROSITE" id="PS50157">
    <property type="entry name" value="ZINC_FINGER_C2H2_2"/>
    <property type="match status" value="8"/>
</dbReference>
<gene>
    <name evidence="13" type="ORF">LSTR_LSTR010643</name>
</gene>
<comment type="caution">
    <text evidence="13">The sequence shown here is derived from an EMBL/GenBank/DDBJ whole genome shotgun (WGS) entry which is preliminary data.</text>
</comment>
<evidence type="ECO:0000313" key="13">
    <source>
        <dbReference type="EMBL" id="RZF47853.1"/>
    </source>
</evidence>
<dbReference type="FunFam" id="3.30.160.60:FF:000100">
    <property type="entry name" value="Zinc finger 45-like"/>
    <property type="match status" value="1"/>
</dbReference>
<dbReference type="Gene3D" id="3.30.160.60">
    <property type="entry name" value="Classic Zinc Finger"/>
    <property type="match status" value="7"/>
</dbReference>
<protein>
    <recommendedName>
        <fullName evidence="12">C2H2-type domain-containing protein</fullName>
    </recommendedName>
</protein>
<dbReference type="SUPFAM" id="SSF57667">
    <property type="entry name" value="beta-beta-alpha zinc fingers"/>
    <property type="match status" value="4"/>
</dbReference>
<feature type="domain" description="C2H2-type" evidence="12">
    <location>
        <begin position="224"/>
        <end position="251"/>
    </location>
</feature>
<dbReference type="GO" id="GO:0031519">
    <property type="term" value="C:PcG protein complex"/>
    <property type="evidence" value="ECO:0007669"/>
    <property type="project" value="TreeGrafter"/>
</dbReference>
<dbReference type="GO" id="GO:0000978">
    <property type="term" value="F:RNA polymerase II cis-regulatory region sequence-specific DNA binding"/>
    <property type="evidence" value="ECO:0007669"/>
    <property type="project" value="TreeGrafter"/>
</dbReference>